<feature type="region of interest" description="Disordered" evidence="1">
    <location>
        <begin position="352"/>
        <end position="409"/>
    </location>
</feature>
<dbReference type="EMBL" id="WNLP01000004">
    <property type="protein sequence ID" value="MUH59683.1"/>
    <property type="molecule type" value="Genomic_DNA"/>
</dbReference>
<feature type="transmembrane region" description="Helical" evidence="2">
    <location>
        <begin position="165"/>
        <end position="184"/>
    </location>
</feature>
<comment type="caution">
    <text evidence="4">The sequence shown here is derived from an EMBL/GenBank/DDBJ whole genome shotgun (WGS) entry which is preliminary data.</text>
</comment>
<evidence type="ECO:0000256" key="2">
    <source>
        <dbReference type="SAM" id="Phobius"/>
    </source>
</evidence>
<reference evidence="4 5" key="1">
    <citation type="submission" date="2019-09" db="EMBL/GenBank/DDBJ databases">
        <title>Bifidobacterium canis sp. nov., isolated from the digestive tract of German Shepherd dog puppy.</title>
        <authorList>
            <person name="Bunesova V."/>
        </authorList>
    </citation>
    <scope>NUCLEOTIDE SEQUENCE [LARGE SCALE GENOMIC DNA]</scope>
    <source>
        <strain evidence="4 5">GSD1FS</strain>
    </source>
</reference>
<evidence type="ECO:0000259" key="3">
    <source>
        <dbReference type="Pfam" id="PF20234"/>
    </source>
</evidence>
<gene>
    <name evidence="4" type="ORF">GSD1FS_1020</name>
</gene>
<keyword evidence="2" id="KW-0812">Transmembrane</keyword>
<evidence type="ECO:0000256" key="1">
    <source>
        <dbReference type="SAM" id="MobiDB-lite"/>
    </source>
</evidence>
<feature type="domain" description="DUF6591" evidence="3">
    <location>
        <begin position="254"/>
        <end position="394"/>
    </location>
</feature>
<proteinExistence type="predicted"/>
<dbReference type="InterPro" id="IPR046526">
    <property type="entry name" value="DUF6591"/>
</dbReference>
<accession>A0A7K1J4U9</accession>
<keyword evidence="2" id="KW-0472">Membrane</keyword>
<dbReference type="Pfam" id="PF20234">
    <property type="entry name" value="DUF6591"/>
    <property type="match status" value="1"/>
</dbReference>
<feature type="compositionally biased region" description="Basic and acidic residues" evidence="1">
    <location>
        <begin position="371"/>
        <end position="409"/>
    </location>
</feature>
<evidence type="ECO:0000313" key="4">
    <source>
        <dbReference type="EMBL" id="MUH59683.1"/>
    </source>
</evidence>
<keyword evidence="2" id="KW-1133">Transmembrane helix</keyword>
<keyword evidence="5" id="KW-1185">Reference proteome</keyword>
<feature type="transmembrane region" description="Helical" evidence="2">
    <location>
        <begin position="221"/>
        <end position="242"/>
    </location>
</feature>
<dbReference type="AlphaFoldDB" id="A0A7K1J4U9"/>
<organism evidence="4 5">
    <name type="scientific">Bifidobacterium canis</name>
    <dbReference type="NCBI Taxonomy" id="2610880"/>
    <lineage>
        <taxon>Bacteria</taxon>
        <taxon>Bacillati</taxon>
        <taxon>Actinomycetota</taxon>
        <taxon>Actinomycetes</taxon>
        <taxon>Bifidobacteriales</taxon>
        <taxon>Bifidobacteriaceae</taxon>
        <taxon>Bifidobacterium</taxon>
    </lineage>
</organism>
<name>A0A7K1J4U9_9BIFI</name>
<protein>
    <submittedName>
        <fullName evidence="4">Actin</fullName>
    </submittedName>
</protein>
<feature type="transmembrane region" description="Helical" evidence="2">
    <location>
        <begin position="190"/>
        <end position="209"/>
    </location>
</feature>
<dbReference type="Proteomes" id="UP000487882">
    <property type="component" value="Unassembled WGS sequence"/>
</dbReference>
<sequence>MTTPNNMPNMPRQTFAVTPDAVYAAMLQMIDFSASFDMVQHDDSAHTITFSTPGTAGLFTAKVFNGADGASSVVELTVPLDAGNTGQQTIGQFYKELADQISAQTAQMGAPTTVLASQTETPTQTMPLGNVPTQNDANSQGTHAAKPNKFKAFITDANTGKLSKMAVTALVLSCIYLLYGFIALASHAPIAVSIVFGVIVAVFDVLAFLKTQPGKKHGRMQTCIATVITVIALVLSIIGGAGESGQSSYCEKGFSWPTSGAAADIPSMKKNRGYISSDSSDGVRIYACGVSLEEFNAYTEQLKKKGFNQDYDKWSTGFSANNTAGGRVHVSYNKSDKRMSVDYDTAEYVQRLNSEKEESESSSPSATETNDADKQAEEQKKAEEEKKKAEEEQKKQEEEQKKVQEEEAQKRLNLRIRIALLASPKKLKMRWTLMSRI</sequence>
<evidence type="ECO:0000313" key="5">
    <source>
        <dbReference type="Proteomes" id="UP000487882"/>
    </source>
</evidence>